<keyword evidence="2" id="KW-1185">Reference proteome</keyword>
<dbReference type="Proteomes" id="UP000433483">
    <property type="component" value="Unassembled WGS sequence"/>
</dbReference>
<accession>A0A6A3VYY6</accession>
<dbReference type="AlphaFoldDB" id="A0A6A3VYY6"/>
<dbReference type="OrthoDB" id="144090at2759"/>
<evidence type="ECO:0000313" key="2">
    <source>
        <dbReference type="Proteomes" id="UP000433483"/>
    </source>
</evidence>
<dbReference type="EMBL" id="QXGB01002679">
    <property type="protein sequence ID" value="KAE9175871.1"/>
    <property type="molecule type" value="Genomic_DNA"/>
</dbReference>
<protein>
    <submittedName>
        <fullName evidence="1">Uncharacterized protein</fullName>
    </submittedName>
</protein>
<comment type="caution">
    <text evidence="1">The sequence shown here is derived from an EMBL/GenBank/DDBJ whole genome shotgun (WGS) entry which is preliminary data.</text>
</comment>
<proteinExistence type="predicted"/>
<gene>
    <name evidence="1" type="ORF">PF005_g25216</name>
</gene>
<reference evidence="1 2" key="1">
    <citation type="submission" date="2018-08" db="EMBL/GenBank/DDBJ databases">
        <title>Genomic investigation of the strawberry pathogen Phytophthora fragariae indicates pathogenicity is determined by transcriptional variation in three key races.</title>
        <authorList>
            <person name="Adams T.M."/>
            <person name="Armitage A.D."/>
            <person name="Sobczyk M.K."/>
            <person name="Bates H.J."/>
            <person name="Dunwell J.M."/>
            <person name="Nellist C.F."/>
            <person name="Harrison R.J."/>
        </authorList>
    </citation>
    <scope>NUCLEOTIDE SEQUENCE [LARGE SCALE GENOMIC DNA]</scope>
    <source>
        <strain evidence="1 2">NOV-27</strain>
    </source>
</reference>
<sequence>MESGRRRERFPWLAIWRTGDELPYNAFEAGLPRFNRHKNDLLNCTMDHVDRCEDSLAVNRHKMRCIVTKCASQRCKDAEGSCRARYKILKYMEVDYVVIYEQGEHCMAVDAPPSPVSSPELTTEMKDYIVSKLEDAPSMVPLLAYSFMSRELTSGRIAGQAPALEKVQNSVKTWRGKNKPDRMEPVLEICRQSIQL</sequence>
<organism evidence="1 2">
    <name type="scientific">Phytophthora fragariae</name>
    <dbReference type="NCBI Taxonomy" id="53985"/>
    <lineage>
        <taxon>Eukaryota</taxon>
        <taxon>Sar</taxon>
        <taxon>Stramenopiles</taxon>
        <taxon>Oomycota</taxon>
        <taxon>Peronosporomycetes</taxon>
        <taxon>Peronosporales</taxon>
        <taxon>Peronosporaceae</taxon>
        <taxon>Phytophthora</taxon>
    </lineage>
</organism>
<name>A0A6A3VYY6_9STRA</name>
<evidence type="ECO:0000313" key="1">
    <source>
        <dbReference type="EMBL" id="KAE9175871.1"/>
    </source>
</evidence>